<evidence type="ECO:0000313" key="11">
    <source>
        <dbReference type="Proteomes" id="UP000777784"/>
    </source>
</evidence>
<feature type="domain" description="PAC" evidence="9">
    <location>
        <begin position="520"/>
        <end position="571"/>
    </location>
</feature>
<dbReference type="InterPro" id="IPR000014">
    <property type="entry name" value="PAS"/>
</dbReference>
<dbReference type="InterPro" id="IPR036097">
    <property type="entry name" value="HisK_dim/P_sf"/>
</dbReference>
<evidence type="ECO:0000256" key="3">
    <source>
        <dbReference type="ARBA" id="ARBA00022553"/>
    </source>
</evidence>
<dbReference type="PANTHER" id="PTHR43304">
    <property type="entry name" value="PHYTOCHROME-LIKE PROTEIN CPH1"/>
    <property type="match status" value="1"/>
</dbReference>
<keyword evidence="4" id="KW-0808">Transferase</keyword>
<dbReference type="PROSITE" id="PS50113">
    <property type="entry name" value="PAC"/>
    <property type="match status" value="3"/>
</dbReference>
<evidence type="ECO:0000259" key="8">
    <source>
        <dbReference type="PROSITE" id="PS50112"/>
    </source>
</evidence>
<feature type="domain" description="Histidine kinase" evidence="7">
    <location>
        <begin position="591"/>
        <end position="805"/>
    </location>
</feature>
<feature type="domain" description="PAC" evidence="9">
    <location>
        <begin position="239"/>
        <end position="289"/>
    </location>
</feature>
<dbReference type="InterPro" id="IPR035965">
    <property type="entry name" value="PAS-like_dom_sf"/>
</dbReference>
<dbReference type="InterPro" id="IPR000700">
    <property type="entry name" value="PAS-assoc_C"/>
</dbReference>
<dbReference type="CDD" id="cd00130">
    <property type="entry name" value="PAS"/>
    <property type="match status" value="3"/>
</dbReference>
<comment type="caution">
    <text evidence="10">The sequence shown here is derived from an EMBL/GenBank/DDBJ whole genome shotgun (WGS) entry which is preliminary data.</text>
</comment>
<dbReference type="Pfam" id="PF02518">
    <property type="entry name" value="HATPase_c"/>
    <property type="match status" value="1"/>
</dbReference>
<dbReference type="InterPro" id="IPR001610">
    <property type="entry name" value="PAC"/>
</dbReference>
<dbReference type="Pfam" id="PF00989">
    <property type="entry name" value="PAS"/>
    <property type="match status" value="1"/>
</dbReference>
<feature type="coiled-coil region" evidence="6">
    <location>
        <begin position="15"/>
        <end position="42"/>
    </location>
</feature>
<dbReference type="InterPro" id="IPR005467">
    <property type="entry name" value="His_kinase_dom"/>
</dbReference>
<dbReference type="EMBL" id="JAHJDP010000065">
    <property type="protein sequence ID" value="MBU2691552.1"/>
    <property type="molecule type" value="Genomic_DNA"/>
</dbReference>
<dbReference type="PRINTS" id="PR00344">
    <property type="entry name" value="BCTRLSENSOR"/>
</dbReference>
<dbReference type="PROSITE" id="PS50109">
    <property type="entry name" value="HIS_KIN"/>
    <property type="match status" value="1"/>
</dbReference>
<keyword evidence="6" id="KW-0175">Coiled coil</keyword>
<dbReference type="Gene3D" id="1.10.287.130">
    <property type="match status" value="1"/>
</dbReference>
<evidence type="ECO:0000256" key="5">
    <source>
        <dbReference type="ARBA" id="ARBA00022777"/>
    </source>
</evidence>
<dbReference type="InterPro" id="IPR013656">
    <property type="entry name" value="PAS_4"/>
</dbReference>
<dbReference type="Gene3D" id="3.30.450.20">
    <property type="entry name" value="PAS domain"/>
    <property type="match status" value="4"/>
</dbReference>
<feature type="domain" description="PAC" evidence="9">
    <location>
        <begin position="115"/>
        <end position="165"/>
    </location>
</feature>
<dbReference type="InterPro" id="IPR003661">
    <property type="entry name" value="HisK_dim/P_dom"/>
</dbReference>
<evidence type="ECO:0000313" key="10">
    <source>
        <dbReference type="EMBL" id="MBU2691552.1"/>
    </source>
</evidence>
<dbReference type="InterPro" id="IPR036890">
    <property type="entry name" value="HATPase_C_sf"/>
</dbReference>
<proteinExistence type="predicted"/>
<dbReference type="InterPro" id="IPR013767">
    <property type="entry name" value="PAS_fold"/>
</dbReference>
<dbReference type="GO" id="GO:0006355">
    <property type="term" value="P:regulation of DNA-templated transcription"/>
    <property type="evidence" value="ECO:0007669"/>
    <property type="project" value="InterPro"/>
</dbReference>
<keyword evidence="5" id="KW-0418">Kinase</keyword>
<dbReference type="Pfam" id="PF08448">
    <property type="entry name" value="PAS_4"/>
    <property type="match status" value="2"/>
</dbReference>
<sequence length="808" mass="92334">MNDHSRPPEELHGELQALRQRVADLERTAAEYKEAYQKQTENQENLRIFTETTPASVCIYQGTRIVYANPAAEETTGYTKEELIGREFWTMFHPEDQDLMKERGMARQRGEDTPTRYELRLISKDKRTVWFDFLVRPIIFEQNPAIMVTAFDISDRKRIEEELRVSEEKFRLLAETIDAVIAITHDEVLVYTNTATVKISGYTREELIENSILKGIHPDFRAMVSERAIARQRGDTVPSHYELKLLTKAGETRWVDAHFSRIEYAGRTCVLMTGYDITERKIAEERHLNLSRTLDKRVRERTLELQEVNEALRREIQERERAETALKENEAILRILLNAMPDLAILVNRQGIVTAINEAAAAANKSTGERLLGKCIYDNFPAELAKDRQAHTDLVFQTGRSIHYDEMHRDSIYSVDIYPVYSNKNEVDQVAVFSANITEKKKAEYDLIESEEMWRSLVVNNPEHVFILDAGGKIRYGNRVLPGRRIEDFLGKIVYESFPPEEQINYKKALNRLSSTGKTQTFEILYVDSDGSRIWFDNTIARILFRGDKNAVLVMARNITERKKAMEELQKIQEEITHAQRVLSMGEMATGLIHELNQPLCAIVNYTGGCLERLEAGTIQQGDLAHVMEEIAQLATHASNIIRNHWNFVRKNETKRPNVNLNQCIGRVIRLLEASIDAELITLHKELDESLPAITAVSAQIEQVLMNLLRNAIDAITELGTGVVIVRTFMNQNDMLEVVIIDTGQGISREIQKHMFDPFFTTKADGLGMGLSVSASIIESHNGRLWLESGSKQGTEFHFTLPVTQPDA</sequence>
<dbReference type="NCBIfam" id="TIGR00229">
    <property type="entry name" value="sensory_box"/>
    <property type="match status" value="3"/>
</dbReference>
<comment type="catalytic activity">
    <reaction evidence="1">
        <text>ATP + protein L-histidine = ADP + protein N-phospho-L-histidine.</text>
        <dbReference type="EC" id="2.7.13.3"/>
    </reaction>
</comment>
<dbReference type="AlphaFoldDB" id="A0A948W3W7"/>
<dbReference type="InterPro" id="IPR052162">
    <property type="entry name" value="Sensor_kinase/Photoreceptor"/>
</dbReference>
<dbReference type="SUPFAM" id="SSF47384">
    <property type="entry name" value="Homodimeric domain of signal transducing histidine kinase"/>
    <property type="match status" value="1"/>
</dbReference>
<dbReference type="SMART" id="SM00387">
    <property type="entry name" value="HATPase_c"/>
    <property type="match status" value="1"/>
</dbReference>
<evidence type="ECO:0000256" key="6">
    <source>
        <dbReference type="SAM" id="Coils"/>
    </source>
</evidence>
<feature type="domain" description="PAS" evidence="8">
    <location>
        <begin position="166"/>
        <end position="226"/>
    </location>
</feature>
<evidence type="ECO:0000256" key="4">
    <source>
        <dbReference type="ARBA" id="ARBA00022679"/>
    </source>
</evidence>
<evidence type="ECO:0000256" key="1">
    <source>
        <dbReference type="ARBA" id="ARBA00000085"/>
    </source>
</evidence>
<gene>
    <name evidence="10" type="ORF">KJ970_11550</name>
</gene>
<reference evidence="10" key="1">
    <citation type="submission" date="2021-05" db="EMBL/GenBank/DDBJ databases">
        <title>Energy efficiency and biological interactions define the core microbiome of deep oligotrophic groundwater.</title>
        <authorList>
            <person name="Mehrshad M."/>
            <person name="Lopez-Fernandez M."/>
            <person name="Bell E."/>
            <person name="Bernier-Latmani R."/>
            <person name="Bertilsson S."/>
            <person name="Dopson M."/>
        </authorList>
    </citation>
    <scope>NUCLEOTIDE SEQUENCE</scope>
    <source>
        <strain evidence="10">Modern_marine.mb.64</strain>
    </source>
</reference>
<organism evidence="10 11">
    <name type="scientific">Eiseniibacteriota bacterium</name>
    <dbReference type="NCBI Taxonomy" id="2212470"/>
    <lineage>
        <taxon>Bacteria</taxon>
        <taxon>Candidatus Eiseniibacteriota</taxon>
    </lineage>
</organism>
<feature type="domain" description="PAS" evidence="8">
    <location>
        <begin position="61"/>
        <end position="102"/>
    </location>
</feature>
<name>A0A948W3W7_UNCEI</name>
<keyword evidence="3" id="KW-0597">Phosphoprotein</keyword>
<dbReference type="Proteomes" id="UP000777784">
    <property type="component" value="Unassembled WGS sequence"/>
</dbReference>
<dbReference type="GO" id="GO:0000155">
    <property type="term" value="F:phosphorelay sensor kinase activity"/>
    <property type="evidence" value="ECO:0007669"/>
    <property type="project" value="InterPro"/>
</dbReference>
<feature type="coiled-coil region" evidence="6">
    <location>
        <begin position="555"/>
        <end position="582"/>
    </location>
</feature>
<dbReference type="CDD" id="cd00082">
    <property type="entry name" value="HisKA"/>
    <property type="match status" value="1"/>
</dbReference>
<dbReference type="PANTHER" id="PTHR43304:SF1">
    <property type="entry name" value="PAC DOMAIN-CONTAINING PROTEIN"/>
    <property type="match status" value="1"/>
</dbReference>
<dbReference type="EC" id="2.7.13.3" evidence="2"/>
<dbReference type="SUPFAM" id="SSF55785">
    <property type="entry name" value="PYP-like sensor domain (PAS domain)"/>
    <property type="match status" value="4"/>
</dbReference>
<accession>A0A948W3W7</accession>
<evidence type="ECO:0000256" key="2">
    <source>
        <dbReference type="ARBA" id="ARBA00012438"/>
    </source>
</evidence>
<dbReference type="Pfam" id="PF13426">
    <property type="entry name" value="PAS_9"/>
    <property type="match status" value="1"/>
</dbReference>
<dbReference type="SUPFAM" id="SSF55874">
    <property type="entry name" value="ATPase domain of HSP90 chaperone/DNA topoisomerase II/histidine kinase"/>
    <property type="match status" value="1"/>
</dbReference>
<dbReference type="InterPro" id="IPR004358">
    <property type="entry name" value="Sig_transdc_His_kin-like_C"/>
</dbReference>
<dbReference type="InterPro" id="IPR003594">
    <property type="entry name" value="HATPase_dom"/>
</dbReference>
<dbReference type="SMART" id="SM00091">
    <property type="entry name" value="PAS"/>
    <property type="match status" value="4"/>
</dbReference>
<protein>
    <recommendedName>
        <fullName evidence="2">histidine kinase</fullName>
        <ecNumber evidence="2">2.7.13.3</ecNumber>
    </recommendedName>
</protein>
<evidence type="ECO:0000259" key="7">
    <source>
        <dbReference type="PROSITE" id="PS50109"/>
    </source>
</evidence>
<dbReference type="Gene3D" id="3.30.565.10">
    <property type="entry name" value="Histidine kinase-like ATPase, C-terminal domain"/>
    <property type="match status" value="1"/>
</dbReference>
<dbReference type="SMART" id="SM00086">
    <property type="entry name" value="PAC"/>
    <property type="match status" value="3"/>
</dbReference>
<dbReference type="PROSITE" id="PS50112">
    <property type="entry name" value="PAS"/>
    <property type="match status" value="2"/>
</dbReference>
<evidence type="ECO:0000259" key="9">
    <source>
        <dbReference type="PROSITE" id="PS50113"/>
    </source>
</evidence>
<feature type="coiled-coil region" evidence="6">
    <location>
        <begin position="302"/>
        <end position="332"/>
    </location>
</feature>